<dbReference type="Pfam" id="PF13193">
    <property type="entry name" value="AMP-binding_C"/>
    <property type="match status" value="1"/>
</dbReference>
<dbReference type="InterPro" id="IPR020845">
    <property type="entry name" value="AMP-binding_CS"/>
</dbReference>
<evidence type="ECO:0000256" key="1">
    <source>
        <dbReference type="ARBA" id="ARBA00006432"/>
    </source>
</evidence>
<dbReference type="PANTHER" id="PTHR43201">
    <property type="entry name" value="ACYL-COA SYNTHETASE"/>
    <property type="match status" value="1"/>
</dbReference>
<evidence type="ECO:0000259" key="3">
    <source>
        <dbReference type="Pfam" id="PF00501"/>
    </source>
</evidence>
<proteinExistence type="inferred from homology"/>
<comment type="caution">
    <text evidence="5">The sequence shown here is derived from an EMBL/GenBank/DDBJ whole genome shotgun (WGS) entry which is preliminary data.</text>
</comment>
<dbReference type="Proteomes" id="UP000321685">
    <property type="component" value="Unassembled WGS sequence"/>
</dbReference>
<keyword evidence="2" id="KW-0436">Ligase</keyword>
<dbReference type="GO" id="GO:0006631">
    <property type="term" value="P:fatty acid metabolic process"/>
    <property type="evidence" value="ECO:0007669"/>
    <property type="project" value="TreeGrafter"/>
</dbReference>
<dbReference type="InterPro" id="IPR042099">
    <property type="entry name" value="ANL_N_sf"/>
</dbReference>
<dbReference type="InterPro" id="IPR025110">
    <property type="entry name" value="AMP-bd_C"/>
</dbReference>
<dbReference type="Pfam" id="PF00501">
    <property type="entry name" value="AMP-binding"/>
    <property type="match status" value="1"/>
</dbReference>
<evidence type="ECO:0000313" key="6">
    <source>
        <dbReference type="Proteomes" id="UP000321685"/>
    </source>
</evidence>
<feature type="domain" description="AMP-dependent synthetase/ligase" evidence="3">
    <location>
        <begin position="13"/>
        <end position="366"/>
    </location>
</feature>
<dbReference type="PROSITE" id="PS00455">
    <property type="entry name" value="AMP_BINDING"/>
    <property type="match status" value="1"/>
</dbReference>
<dbReference type="AlphaFoldDB" id="A0A511DKL8"/>
<dbReference type="InterPro" id="IPR000873">
    <property type="entry name" value="AMP-dep_synth/lig_dom"/>
</dbReference>
<evidence type="ECO:0000259" key="4">
    <source>
        <dbReference type="Pfam" id="PF13193"/>
    </source>
</evidence>
<dbReference type="OrthoDB" id="5240965at2"/>
<sequence>MQYSVADMLGMSARSRPDALAATVLATPTSPERSWTFAQVWQRVGGLAAAIADTPAGRNGRMVATLLPNGLDALLIYPAAMVAGVASVPVNTRLALPEIAHILSDSGATVVVAAGALLDTAREVAALVDHDVTVLDLDTVPNDAPLPDPTGDPAVGQQVAAVFYTSGTTGLPKGATMTNDTWLINCFRWGWQLRLGPDDDMLVPGPLFHMSYCSFALCCWMIGGRVRIMPNFDAAVACDEFAERSTAAFLVPSMTTMISAEWERRGRTPLPAMKRMMTAGAAVSPVLLEQAYDIFPNVEISETYGWTEGGFATFELKSRETVLDGTVGYPTVGCEILVVDENDEPCPPGERGEILLRTLACSSGYLNLAEATAASWTGDLIRSGDIGIMDADGRLRIVDRKNGMIITGGENVYAAEVEQVVAQHPAVQETVVLGTPHEKWGEQIVAVVVAKPGESVESDDLRAFCRDHLADYKIPRAVVVWPEALPRNSMGKLQRFVVEKSVRDDAVPAG</sequence>
<dbReference type="Gene3D" id="3.30.300.30">
    <property type="match status" value="1"/>
</dbReference>
<comment type="similarity">
    <text evidence="1">Belongs to the ATP-dependent AMP-binding enzyme family.</text>
</comment>
<dbReference type="RefSeq" id="WP_147111340.1">
    <property type="nucleotide sequence ID" value="NZ_BJVJ01000051.1"/>
</dbReference>
<dbReference type="GO" id="GO:0031956">
    <property type="term" value="F:medium-chain fatty acid-CoA ligase activity"/>
    <property type="evidence" value="ECO:0007669"/>
    <property type="project" value="TreeGrafter"/>
</dbReference>
<evidence type="ECO:0000256" key="2">
    <source>
        <dbReference type="ARBA" id="ARBA00022598"/>
    </source>
</evidence>
<reference evidence="5 6" key="1">
    <citation type="submission" date="2019-07" db="EMBL/GenBank/DDBJ databases">
        <title>Whole genome shotgun sequence of Pseudonocardia sulfidoxydans NBRC 16205.</title>
        <authorList>
            <person name="Hosoyama A."/>
            <person name="Uohara A."/>
            <person name="Ohji S."/>
            <person name="Ichikawa N."/>
        </authorList>
    </citation>
    <scope>NUCLEOTIDE SEQUENCE [LARGE SCALE GENOMIC DNA]</scope>
    <source>
        <strain evidence="5 6">NBRC 16205</strain>
    </source>
</reference>
<feature type="domain" description="AMP-binding enzyme C-terminal" evidence="4">
    <location>
        <begin position="416"/>
        <end position="492"/>
    </location>
</feature>
<dbReference type="EMBL" id="BJVJ01000051">
    <property type="protein sequence ID" value="GEL25335.1"/>
    <property type="molecule type" value="Genomic_DNA"/>
</dbReference>
<gene>
    <name evidence="5" type="ORF">PSU4_42890</name>
</gene>
<dbReference type="InterPro" id="IPR045851">
    <property type="entry name" value="AMP-bd_C_sf"/>
</dbReference>
<evidence type="ECO:0000313" key="5">
    <source>
        <dbReference type="EMBL" id="GEL25335.1"/>
    </source>
</evidence>
<dbReference type="SUPFAM" id="SSF56801">
    <property type="entry name" value="Acetyl-CoA synthetase-like"/>
    <property type="match status" value="1"/>
</dbReference>
<dbReference type="FunFam" id="3.30.300.30:FF:000008">
    <property type="entry name" value="2,3-dihydroxybenzoate-AMP ligase"/>
    <property type="match status" value="1"/>
</dbReference>
<accession>A0A511DKL8</accession>
<name>A0A511DKL8_9PSEU</name>
<dbReference type="Gene3D" id="3.40.50.12780">
    <property type="entry name" value="N-terminal domain of ligase-like"/>
    <property type="match status" value="1"/>
</dbReference>
<protein>
    <submittedName>
        <fullName evidence="5">AMP-dependent synthetase</fullName>
    </submittedName>
</protein>
<keyword evidence="6" id="KW-1185">Reference proteome</keyword>
<organism evidence="5 6">
    <name type="scientific">Pseudonocardia sulfidoxydans NBRC 16205</name>
    <dbReference type="NCBI Taxonomy" id="1223511"/>
    <lineage>
        <taxon>Bacteria</taxon>
        <taxon>Bacillati</taxon>
        <taxon>Actinomycetota</taxon>
        <taxon>Actinomycetes</taxon>
        <taxon>Pseudonocardiales</taxon>
        <taxon>Pseudonocardiaceae</taxon>
        <taxon>Pseudonocardia</taxon>
    </lineage>
</organism>
<dbReference type="PANTHER" id="PTHR43201:SF32">
    <property type="entry name" value="2-SUCCINYLBENZOATE--COA LIGASE, CHLOROPLASTIC_PEROXISOMAL"/>
    <property type="match status" value="1"/>
</dbReference>